<feature type="region of interest" description="Disordered" evidence="1">
    <location>
        <begin position="1052"/>
        <end position="1076"/>
    </location>
</feature>
<dbReference type="SMART" id="SM00710">
    <property type="entry name" value="PbH1"/>
    <property type="match status" value="11"/>
</dbReference>
<comment type="caution">
    <text evidence="4">The sequence shown here is derived from an EMBL/GenBank/DDBJ whole genome shotgun (WGS) entry which is preliminary data.</text>
</comment>
<dbReference type="Proteomes" id="UP000253426">
    <property type="component" value="Unassembled WGS sequence"/>
</dbReference>
<evidence type="ECO:0000259" key="3">
    <source>
        <dbReference type="Pfam" id="PF11924"/>
    </source>
</evidence>
<keyword evidence="5" id="KW-1185">Reference proteome</keyword>
<evidence type="ECO:0000313" key="4">
    <source>
        <dbReference type="EMBL" id="RBP40383.1"/>
    </source>
</evidence>
<dbReference type="InterPro" id="IPR006626">
    <property type="entry name" value="PbH1"/>
</dbReference>
<dbReference type="EMBL" id="QNRR01000008">
    <property type="protein sequence ID" value="RBP40383.1"/>
    <property type="molecule type" value="Genomic_DNA"/>
</dbReference>
<keyword evidence="2" id="KW-0732">Signal</keyword>
<name>A0A366HD54_9BACT</name>
<dbReference type="Pfam" id="PF11924">
    <property type="entry name" value="IAT_beta"/>
    <property type="match status" value="1"/>
</dbReference>
<dbReference type="InterPro" id="IPR024519">
    <property type="entry name" value="IAT_beta"/>
</dbReference>
<dbReference type="InterPro" id="IPR011050">
    <property type="entry name" value="Pectin_lyase_fold/virulence"/>
</dbReference>
<dbReference type="InterPro" id="IPR038177">
    <property type="entry name" value="IAT_beta_sf"/>
</dbReference>
<feature type="compositionally biased region" description="Polar residues" evidence="1">
    <location>
        <begin position="1052"/>
        <end position="1065"/>
    </location>
</feature>
<evidence type="ECO:0000256" key="2">
    <source>
        <dbReference type="SAM" id="SignalP"/>
    </source>
</evidence>
<feature type="signal peptide" evidence="2">
    <location>
        <begin position="1"/>
        <end position="31"/>
    </location>
</feature>
<evidence type="ECO:0000313" key="5">
    <source>
        <dbReference type="Proteomes" id="UP000253426"/>
    </source>
</evidence>
<organism evidence="4 5">
    <name type="scientific">Roseimicrobium gellanilyticum</name>
    <dbReference type="NCBI Taxonomy" id="748857"/>
    <lineage>
        <taxon>Bacteria</taxon>
        <taxon>Pseudomonadati</taxon>
        <taxon>Verrucomicrobiota</taxon>
        <taxon>Verrucomicrobiia</taxon>
        <taxon>Verrucomicrobiales</taxon>
        <taxon>Verrucomicrobiaceae</taxon>
        <taxon>Roseimicrobium</taxon>
    </lineage>
</organism>
<sequence>MNFNMKPRIPRLTGSLLALSSLLLTGLSSSAGTPSEKNPAAKEALQTAPVHPMYLGMVSTGIKTNDSYTDGNFSIVAPIWSSLGADSTLSGGLLFIEPYVSYGEGGEVATSLGLGYRHLFGSQSVSALTNHDGHQAGFFEEGVFVGANMFVDMLDTEANNQFWQLGVGLEAGTRYVEVRGNYYIPLSDKQLADEFRTRESFQSTSSQAHQSVTPLDNPTAAGNAITQNALYSTSVTTTTRTTTIERLFRRYEEGMEGWDAEIAVLIPWLDRYMDVTLIGGYYSFDNQPFGPQSGGTGNVEGWKAGVQVRPVPAVLLSGTWYEDERLTGSDWTVGMQLQVPFEAGDLGDGKNFWSRIGDSFKPRRRHLIERLAEPVHRQNAAVKLASSVEEEETSTSTKVQRVTKVVSQRQGQVVLADDVVFVNNGEAVGNGIQAGTSEQLGANGTAEKPFDTISEGANLAGSNANLHGKAWTVYTQGGTGFDYEDAVELSGSTKFVSSFNTLTGVGGRTFGGNTERPVLYGGFYAQDIPFVQVTGYDIREGLDGAGIIARNVQDLVVTQNHFSAYGAGVYIETECDIDATASIRENSFFTGEHGVKVETYGRSNLTLLVDNNDFAFESPLLRKASGAMQVIMLDTYDRSTLTSVISGNNFSGFIHTAVEANSYDRSTQDLTIVDNVLDGYFFNGFRVTSYCRSTLDTNIEGNTLLGYYEQDGIELDGRDRSRFTGLVKANNFAGEFEDGLDIDKTERAFLDVDVEENIFSGFFSDSMIELTGNGDRACDPTEEKARMVVDVVNNMFSGDTQGRGIDIDNYDRNRMELTVVGNTFSGEFDQALDAGQNDSSQLVIDVTNNILSGDFDSNGIRFTSNGIKSHGVLLDGTIENNVLSGAFGSVEAGAGIELQSNDTSLMNVTIDNNQLSGVFYNGINVLRDEYSSLNVDVTNNLLSGAFEYAGINLDADGTGSNKLNATVTGNVLTGSFARGITMDSYNGAKLDVELSNNQLIGDSTYATYGIYIRSSNSSVLTVTQFDGNTISGASQTGIRIRRNNTSTLSVNGTLDEASSNHVSNENTEKVENTGSTSGQFYLNGQLVTLPTTVP</sequence>
<dbReference type="Gene3D" id="2.40.160.160">
    <property type="entry name" value="Inverse autotransporter, beta-domain"/>
    <property type="match status" value="1"/>
</dbReference>
<feature type="chain" id="PRO_5016595361" evidence="2">
    <location>
        <begin position="32"/>
        <end position="1094"/>
    </location>
</feature>
<feature type="domain" description="Inverse autotransporter beta-domain" evidence="3">
    <location>
        <begin position="139"/>
        <end position="341"/>
    </location>
</feature>
<dbReference type="OrthoDB" id="245699at2"/>
<accession>A0A366HD54</accession>
<gene>
    <name evidence="4" type="ORF">DES53_10890</name>
</gene>
<dbReference type="SUPFAM" id="SSF51126">
    <property type="entry name" value="Pectin lyase-like"/>
    <property type="match status" value="2"/>
</dbReference>
<reference evidence="4 5" key="1">
    <citation type="submission" date="2018-06" db="EMBL/GenBank/DDBJ databases">
        <title>Genomic Encyclopedia of Type Strains, Phase IV (KMG-IV): sequencing the most valuable type-strain genomes for metagenomic binning, comparative biology and taxonomic classification.</title>
        <authorList>
            <person name="Goeker M."/>
        </authorList>
    </citation>
    <scope>NUCLEOTIDE SEQUENCE [LARGE SCALE GENOMIC DNA]</scope>
    <source>
        <strain evidence="4 5">DSM 25532</strain>
    </source>
</reference>
<proteinExistence type="predicted"/>
<evidence type="ECO:0000256" key="1">
    <source>
        <dbReference type="SAM" id="MobiDB-lite"/>
    </source>
</evidence>
<dbReference type="AlphaFoldDB" id="A0A366HD54"/>
<protein>
    <submittedName>
        <fullName evidence="4">Inverse autotransporter-like protein with beta domain</fullName>
    </submittedName>
</protein>